<feature type="compositionally biased region" description="Acidic residues" evidence="1">
    <location>
        <begin position="203"/>
        <end position="212"/>
    </location>
</feature>
<feature type="transmembrane region" description="Helical" evidence="2">
    <location>
        <begin position="275"/>
        <end position="297"/>
    </location>
</feature>
<evidence type="ECO:0000256" key="2">
    <source>
        <dbReference type="SAM" id="Phobius"/>
    </source>
</evidence>
<dbReference type="Proteomes" id="UP001500187">
    <property type="component" value="Unassembled WGS sequence"/>
</dbReference>
<comment type="caution">
    <text evidence="3">The sequence shown here is derived from an EMBL/GenBank/DDBJ whole genome shotgun (WGS) entry which is preliminary data.</text>
</comment>
<feature type="region of interest" description="Disordered" evidence="1">
    <location>
        <begin position="123"/>
        <end position="159"/>
    </location>
</feature>
<gene>
    <name evidence="3" type="ORF">GCM10023352_09250</name>
</gene>
<evidence type="ECO:0000313" key="4">
    <source>
        <dbReference type="Proteomes" id="UP001500187"/>
    </source>
</evidence>
<feature type="region of interest" description="Disordered" evidence="1">
    <location>
        <begin position="24"/>
        <end position="53"/>
    </location>
</feature>
<sequence>MGPRRLARYYEEVADYLRAVERGDDPLPAAPMFMSGQAPSPQSHRAGSLDQLASLGSIDQEVTSDEPELDFEQTQATVLEDPLTQIGQQIYAGDEPVETMGAYPSADYASPTGDFLGDSAFVPDELPGEGTAEVQSELPHETSADTQVEPPELSLPSPVRAVDAQGLDLTELDETLPAGFSGDVTEPATVNSSEQVDRAVDSESSDETEEPLMGDHSSEVMTEESGEEFTAQPTDREVEVANQEETIDTTDETSQSTDIEVASEQADQPAAQSGAMASIIGIVVLVALLLIVWFFFFQ</sequence>
<feature type="region of interest" description="Disordered" evidence="1">
    <location>
        <begin position="177"/>
        <end position="266"/>
    </location>
</feature>
<keyword evidence="2" id="KW-0812">Transmembrane</keyword>
<evidence type="ECO:0000313" key="3">
    <source>
        <dbReference type="EMBL" id="GAA4792835.1"/>
    </source>
</evidence>
<keyword evidence="4" id="KW-1185">Reference proteome</keyword>
<reference evidence="4" key="1">
    <citation type="journal article" date="2019" name="Int. J. Syst. Evol. Microbiol.">
        <title>The Global Catalogue of Microorganisms (GCM) 10K type strain sequencing project: providing services to taxonomists for standard genome sequencing and annotation.</title>
        <authorList>
            <consortium name="The Broad Institute Genomics Platform"/>
            <consortium name="The Broad Institute Genome Sequencing Center for Infectious Disease"/>
            <person name="Wu L."/>
            <person name="Ma J."/>
        </authorList>
    </citation>
    <scope>NUCLEOTIDE SEQUENCE [LARGE SCALE GENOMIC DNA]</scope>
    <source>
        <strain evidence="4">JCM 18541</strain>
    </source>
</reference>
<keyword evidence="2" id="KW-0472">Membrane</keyword>
<dbReference type="EMBL" id="BAABKP010000001">
    <property type="protein sequence ID" value="GAA4792835.1"/>
    <property type="molecule type" value="Genomic_DNA"/>
</dbReference>
<name>A0ABP9BE09_9MICC</name>
<organism evidence="3 4">
    <name type="scientific">Rothia endophytica</name>
    <dbReference type="NCBI Taxonomy" id="1324766"/>
    <lineage>
        <taxon>Bacteria</taxon>
        <taxon>Bacillati</taxon>
        <taxon>Actinomycetota</taxon>
        <taxon>Actinomycetes</taxon>
        <taxon>Micrococcales</taxon>
        <taxon>Micrococcaceae</taxon>
        <taxon>Rothia</taxon>
    </lineage>
</organism>
<proteinExistence type="predicted"/>
<protein>
    <submittedName>
        <fullName evidence="3">Uncharacterized protein</fullName>
    </submittedName>
</protein>
<accession>A0ABP9BE09</accession>
<evidence type="ECO:0000256" key="1">
    <source>
        <dbReference type="SAM" id="MobiDB-lite"/>
    </source>
</evidence>
<keyword evidence="2" id="KW-1133">Transmembrane helix</keyword>